<keyword evidence="3" id="KW-0274">FAD</keyword>
<evidence type="ECO:0000259" key="4">
    <source>
        <dbReference type="Pfam" id="PF01494"/>
    </source>
</evidence>
<keyword evidence="2" id="KW-0285">Flavoprotein</keyword>
<dbReference type="Pfam" id="PF01494">
    <property type="entry name" value="FAD_binding_3"/>
    <property type="match status" value="1"/>
</dbReference>
<dbReference type="InterPro" id="IPR050641">
    <property type="entry name" value="RIFMO-like"/>
</dbReference>
<accession>A0A6G9YF42</accession>
<keyword evidence="6" id="KW-1185">Reference proteome</keyword>
<protein>
    <submittedName>
        <fullName evidence="5">3-(3-hydroxyphenyl)propionate hydroxylase</fullName>
    </submittedName>
</protein>
<evidence type="ECO:0000256" key="2">
    <source>
        <dbReference type="ARBA" id="ARBA00022630"/>
    </source>
</evidence>
<dbReference type="InterPro" id="IPR002938">
    <property type="entry name" value="FAD-bd"/>
</dbReference>
<organism evidence="5 6">
    <name type="scientific">Nocardia arthritidis</name>
    <dbReference type="NCBI Taxonomy" id="228602"/>
    <lineage>
        <taxon>Bacteria</taxon>
        <taxon>Bacillati</taxon>
        <taxon>Actinomycetota</taxon>
        <taxon>Actinomycetes</taxon>
        <taxon>Mycobacteriales</taxon>
        <taxon>Nocardiaceae</taxon>
        <taxon>Nocardia</taxon>
    </lineage>
</organism>
<reference evidence="5 6" key="1">
    <citation type="journal article" date="2019" name="ACS Chem. Biol.">
        <title>Identification and Mobilization of a Cryptic Antibiotic Biosynthesis Gene Locus from a Human-Pathogenic Nocardia Isolate.</title>
        <authorList>
            <person name="Herisse M."/>
            <person name="Ishida K."/>
            <person name="Porter J.L."/>
            <person name="Howden B."/>
            <person name="Hertweck C."/>
            <person name="Stinear T.P."/>
            <person name="Pidot S.J."/>
        </authorList>
    </citation>
    <scope>NUCLEOTIDE SEQUENCE [LARGE SCALE GENOMIC DNA]</scope>
    <source>
        <strain evidence="5 6">AUSMDU00012717</strain>
    </source>
</reference>
<name>A0A6G9YF42_9NOCA</name>
<dbReference type="GO" id="GO:0016709">
    <property type="term" value="F:oxidoreductase activity, acting on paired donors, with incorporation or reduction of molecular oxygen, NAD(P)H as one donor, and incorporation of one atom of oxygen"/>
    <property type="evidence" value="ECO:0007669"/>
    <property type="project" value="UniProtKB-ARBA"/>
</dbReference>
<dbReference type="PANTHER" id="PTHR43004:SF19">
    <property type="entry name" value="BINDING MONOOXYGENASE, PUTATIVE (JCVI)-RELATED"/>
    <property type="match status" value="1"/>
</dbReference>
<dbReference type="NCBIfam" id="NF004832">
    <property type="entry name" value="PRK06184.1"/>
    <property type="match status" value="1"/>
</dbReference>
<dbReference type="GO" id="GO:0071949">
    <property type="term" value="F:FAD binding"/>
    <property type="evidence" value="ECO:0007669"/>
    <property type="project" value="InterPro"/>
</dbReference>
<evidence type="ECO:0000256" key="1">
    <source>
        <dbReference type="ARBA" id="ARBA00001974"/>
    </source>
</evidence>
<dbReference type="Gene3D" id="3.50.50.60">
    <property type="entry name" value="FAD/NAD(P)-binding domain"/>
    <property type="match status" value="1"/>
</dbReference>
<dbReference type="SUPFAM" id="SSF51905">
    <property type="entry name" value="FAD/NAD(P)-binding domain"/>
    <property type="match status" value="1"/>
</dbReference>
<dbReference type="KEGG" id="nah:F5544_19410"/>
<sequence>MCCSPYSITKDNEMTVLIVGAGPTGLTLACDLARRGVPHRIVDRAAEPFIGSRAKGLQARTMEVFDDLGIVDRILDGGEPFPKFRLYQGHTVVWERTVDELLGAPARSASPSIPYPGPWLIPQWRTERILRDRLAELGGGVEWNTEISGLTQDSDGVTLHTGDGSLRADYVVAADGGRSTLRKALGVGFEGDTFDIERTLIGDVRADGLDGRRCHLLTGGGDVGERFSLWNLPDSDYYQFVATVPAERTPELTLDAVRQLCRDRSGRTDIHLHDLRWISLYKVNVRMVDRFRVGRVFLAGDAAHVHSSAGGQGLNTGVQDAYNLGWKLAAVIDGADPALLETYAAERMPVAAQVLGLSTLLHHQDFHGGDSAPSIDQLDITYRNGPLALDDREAPGPLRAGDRAPDGVLSSGKRLFDLFRGPHATVLAVGAAVEDFGVPTVAAEGYDVASGTYVLVRPDGYIGAISESAAAIRKYLAATVLPSEPRPASFDAANIGGRRPGW</sequence>
<dbReference type="InterPro" id="IPR036188">
    <property type="entry name" value="FAD/NAD-bd_sf"/>
</dbReference>
<dbReference type="EMBL" id="CP046172">
    <property type="protein sequence ID" value="QIS11750.1"/>
    <property type="molecule type" value="Genomic_DNA"/>
</dbReference>
<dbReference type="Proteomes" id="UP000503540">
    <property type="component" value="Chromosome"/>
</dbReference>
<proteinExistence type="predicted"/>
<dbReference type="Gene3D" id="3.40.30.120">
    <property type="match status" value="1"/>
</dbReference>
<evidence type="ECO:0000313" key="5">
    <source>
        <dbReference type="EMBL" id="QIS11750.1"/>
    </source>
</evidence>
<comment type="cofactor">
    <cofactor evidence="1">
        <name>FAD</name>
        <dbReference type="ChEBI" id="CHEBI:57692"/>
    </cofactor>
</comment>
<dbReference type="PRINTS" id="PR00420">
    <property type="entry name" value="RNGMNOXGNASE"/>
</dbReference>
<evidence type="ECO:0000256" key="3">
    <source>
        <dbReference type="ARBA" id="ARBA00022827"/>
    </source>
</evidence>
<gene>
    <name evidence="5" type="ORF">F5544_19410</name>
</gene>
<dbReference type="Gene3D" id="3.30.70.2450">
    <property type="match status" value="1"/>
</dbReference>
<dbReference type="PANTHER" id="PTHR43004">
    <property type="entry name" value="TRK SYSTEM POTASSIUM UPTAKE PROTEIN"/>
    <property type="match status" value="1"/>
</dbReference>
<dbReference type="AlphaFoldDB" id="A0A6G9YF42"/>
<evidence type="ECO:0000313" key="6">
    <source>
        <dbReference type="Proteomes" id="UP000503540"/>
    </source>
</evidence>
<feature type="domain" description="FAD-binding" evidence="4">
    <location>
        <begin position="13"/>
        <end position="355"/>
    </location>
</feature>